<dbReference type="InterPro" id="IPR003507">
    <property type="entry name" value="S66_fam"/>
</dbReference>
<evidence type="ECO:0000256" key="2">
    <source>
        <dbReference type="ARBA" id="ARBA00022801"/>
    </source>
</evidence>
<dbReference type="InterPro" id="IPR027478">
    <property type="entry name" value="LdcA_N"/>
</dbReference>
<dbReference type="SUPFAM" id="SSF141986">
    <property type="entry name" value="LD-carboxypeptidase A C-terminal domain-like"/>
    <property type="match status" value="1"/>
</dbReference>
<keyword evidence="2" id="KW-0378">Hydrolase</keyword>
<comment type="similarity">
    <text evidence="1">Belongs to the peptidase S66 family.</text>
</comment>
<gene>
    <name evidence="5" type="ORF">B0H63DRAFT_467606</name>
</gene>
<dbReference type="InterPro" id="IPR040921">
    <property type="entry name" value="Peptidase_S66C"/>
</dbReference>
<dbReference type="InterPro" id="IPR027461">
    <property type="entry name" value="Carboxypeptidase_A_C_sf"/>
</dbReference>
<feature type="domain" description="LD-carboxypeptidase N-terminal" evidence="3">
    <location>
        <begin position="17"/>
        <end position="144"/>
    </location>
</feature>
<reference evidence="5" key="2">
    <citation type="submission" date="2023-06" db="EMBL/GenBank/DDBJ databases">
        <authorList>
            <consortium name="Lawrence Berkeley National Laboratory"/>
            <person name="Haridas S."/>
            <person name="Hensen N."/>
            <person name="Bonometti L."/>
            <person name="Westerberg I."/>
            <person name="Brannstrom I.O."/>
            <person name="Guillou S."/>
            <person name="Cros-Aarteil S."/>
            <person name="Calhoun S."/>
            <person name="Kuo A."/>
            <person name="Mondo S."/>
            <person name="Pangilinan J."/>
            <person name="Riley R."/>
            <person name="LaButti K."/>
            <person name="Andreopoulos B."/>
            <person name="Lipzen A."/>
            <person name="Chen C."/>
            <person name="Yanf M."/>
            <person name="Daum C."/>
            <person name="Ng V."/>
            <person name="Clum A."/>
            <person name="Steindorff A."/>
            <person name="Ohm R."/>
            <person name="Martin F."/>
            <person name="Silar P."/>
            <person name="Natvig D."/>
            <person name="Lalanne C."/>
            <person name="Gautier V."/>
            <person name="Ament-velasquez S.L."/>
            <person name="Kruys A."/>
            <person name="Hutchinson M.I."/>
            <person name="Powell A.J."/>
            <person name="Barry K."/>
            <person name="Miller A.N."/>
            <person name="Grigoriev I.V."/>
            <person name="Debuchy R."/>
            <person name="Gladieux P."/>
            <person name="Thoren M.H."/>
            <person name="Johannesson H."/>
        </authorList>
    </citation>
    <scope>NUCLEOTIDE SEQUENCE</scope>
    <source>
        <strain evidence="5">CBS 232.78</strain>
    </source>
</reference>
<proteinExistence type="inferred from homology"/>
<dbReference type="Gene3D" id="3.40.50.10740">
    <property type="entry name" value="Class I glutamine amidotransferase-like"/>
    <property type="match status" value="1"/>
</dbReference>
<dbReference type="Proteomes" id="UP001285441">
    <property type="component" value="Unassembled WGS sequence"/>
</dbReference>
<dbReference type="EMBL" id="JAULSW010000002">
    <property type="protein sequence ID" value="KAK3391265.1"/>
    <property type="molecule type" value="Genomic_DNA"/>
</dbReference>
<dbReference type="PANTHER" id="PTHR30237">
    <property type="entry name" value="MURAMOYLTETRAPEPTIDE CARBOXYPEPTIDASE"/>
    <property type="match status" value="1"/>
</dbReference>
<dbReference type="AlphaFoldDB" id="A0AAE0P0Z5"/>
<reference evidence="5" key="1">
    <citation type="journal article" date="2023" name="Mol. Phylogenet. Evol.">
        <title>Genome-scale phylogeny and comparative genomics of the fungal order Sordariales.</title>
        <authorList>
            <person name="Hensen N."/>
            <person name="Bonometti L."/>
            <person name="Westerberg I."/>
            <person name="Brannstrom I.O."/>
            <person name="Guillou S."/>
            <person name="Cros-Aarteil S."/>
            <person name="Calhoun S."/>
            <person name="Haridas S."/>
            <person name="Kuo A."/>
            <person name="Mondo S."/>
            <person name="Pangilinan J."/>
            <person name="Riley R."/>
            <person name="LaButti K."/>
            <person name="Andreopoulos B."/>
            <person name="Lipzen A."/>
            <person name="Chen C."/>
            <person name="Yan M."/>
            <person name="Daum C."/>
            <person name="Ng V."/>
            <person name="Clum A."/>
            <person name="Steindorff A."/>
            <person name="Ohm R.A."/>
            <person name="Martin F."/>
            <person name="Silar P."/>
            <person name="Natvig D.O."/>
            <person name="Lalanne C."/>
            <person name="Gautier V."/>
            <person name="Ament-Velasquez S.L."/>
            <person name="Kruys A."/>
            <person name="Hutchinson M.I."/>
            <person name="Powell A.J."/>
            <person name="Barry K."/>
            <person name="Miller A.N."/>
            <person name="Grigoriev I.V."/>
            <person name="Debuchy R."/>
            <person name="Gladieux P."/>
            <person name="Hiltunen Thoren M."/>
            <person name="Johannesson H."/>
        </authorList>
    </citation>
    <scope>NUCLEOTIDE SEQUENCE</scope>
    <source>
        <strain evidence="5">CBS 232.78</strain>
    </source>
</reference>
<feature type="domain" description="LD-carboxypeptidase C-terminal" evidence="4">
    <location>
        <begin position="228"/>
        <end position="357"/>
    </location>
</feature>
<name>A0AAE0P0Z5_9PEZI</name>
<protein>
    <submittedName>
        <fullName evidence="5">Peptidase u61 ld-carboxypeptidase a</fullName>
    </submittedName>
</protein>
<organism evidence="5 6">
    <name type="scientific">Podospora didyma</name>
    <dbReference type="NCBI Taxonomy" id="330526"/>
    <lineage>
        <taxon>Eukaryota</taxon>
        <taxon>Fungi</taxon>
        <taxon>Dikarya</taxon>
        <taxon>Ascomycota</taxon>
        <taxon>Pezizomycotina</taxon>
        <taxon>Sordariomycetes</taxon>
        <taxon>Sordariomycetidae</taxon>
        <taxon>Sordariales</taxon>
        <taxon>Podosporaceae</taxon>
        <taxon>Podospora</taxon>
    </lineage>
</organism>
<dbReference type="GO" id="GO:0016787">
    <property type="term" value="F:hydrolase activity"/>
    <property type="evidence" value="ECO:0007669"/>
    <property type="project" value="UniProtKB-KW"/>
</dbReference>
<evidence type="ECO:0000313" key="5">
    <source>
        <dbReference type="EMBL" id="KAK3391265.1"/>
    </source>
</evidence>
<evidence type="ECO:0000259" key="4">
    <source>
        <dbReference type="Pfam" id="PF17676"/>
    </source>
</evidence>
<dbReference type="SUPFAM" id="SSF52317">
    <property type="entry name" value="Class I glutamine amidotransferase-like"/>
    <property type="match status" value="1"/>
</dbReference>
<sequence>METPALKPKALKKGDKIAIVSPSARLNVEFHAAISRAKSVLETHGTLKSTVEIFWTDSDPKTTTINHSVRHRVAELVAAFTDPDVRAIICTIGGSTANELTRLLLTNETLAASIVQDPKIFVRMSDITILHWVLAKHGLRTFYGPAALDDLGEASDPSDEEQPLHFSLENLIRAICDRPDKAPIDQVARSRNFATHLPDFWNGNPSSTLPRILSLTPPWTWLRSGKARGNIFGGLLHAVVRLHGVPELVPDWAGKILFVETATMDGNDEKGTPLSRVQQHLVDLTAYGVFDKIAGLIVGRPIGYNTPAELEAYGEVVTNVVVHGGLHSNPVEFPILFNVDIGHAAPMVTIPMFAEVALDSAENRFEIIEPGVKFSGDD</sequence>
<keyword evidence="6" id="KW-1185">Reference proteome</keyword>
<dbReference type="InterPro" id="IPR029062">
    <property type="entry name" value="Class_I_gatase-like"/>
</dbReference>
<evidence type="ECO:0000259" key="3">
    <source>
        <dbReference type="Pfam" id="PF02016"/>
    </source>
</evidence>
<dbReference type="Pfam" id="PF17676">
    <property type="entry name" value="Peptidase_S66C"/>
    <property type="match status" value="1"/>
</dbReference>
<dbReference type="Pfam" id="PF02016">
    <property type="entry name" value="Peptidase_S66"/>
    <property type="match status" value="1"/>
</dbReference>
<dbReference type="Gene3D" id="3.50.30.60">
    <property type="entry name" value="LD-carboxypeptidase A C-terminal domain-like"/>
    <property type="match status" value="1"/>
</dbReference>
<evidence type="ECO:0000313" key="6">
    <source>
        <dbReference type="Proteomes" id="UP001285441"/>
    </source>
</evidence>
<comment type="caution">
    <text evidence="5">The sequence shown here is derived from an EMBL/GenBank/DDBJ whole genome shotgun (WGS) entry which is preliminary data.</text>
</comment>
<accession>A0AAE0P0Z5</accession>
<dbReference type="PANTHER" id="PTHR30237:SF4">
    <property type="entry name" value="LD-CARBOXYPEPTIDASE C-TERMINAL DOMAIN-CONTAINING PROTEIN"/>
    <property type="match status" value="1"/>
</dbReference>
<evidence type="ECO:0000256" key="1">
    <source>
        <dbReference type="ARBA" id="ARBA00010233"/>
    </source>
</evidence>
<dbReference type="PIRSF" id="PIRSF028757">
    <property type="entry name" value="LD-carboxypeptidase"/>
    <property type="match status" value="1"/>
</dbReference>
<dbReference type="InterPro" id="IPR040449">
    <property type="entry name" value="Peptidase_S66_N"/>
</dbReference>